<reference evidence="2" key="1">
    <citation type="journal article" date="2013" name="Environ. Microbiol.">
        <title>Seasonally variable intestinal metagenomes of the red palm weevil (Rhynchophorus ferrugineus).</title>
        <authorList>
            <person name="Jia S."/>
            <person name="Zhang X."/>
            <person name="Zhang G."/>
            <person name="Yin A."/>
            <person name="Zhang S."/>
            <person name="Li F."/>
            <person name="Wang L."/>
            <person name="Zhao D."/>
            <person name="Yun Q."/>
            <person name="Tala"/>
            <person name="Wang J."/>
            <person name="Sun G."/>
            <person name="Baabdullah M."/>
            <person name="Yu X."/>
            <person name="Hu S."/>
            <person name="Al-Mssallem I.S."/>
            <person name="Yu J."/>
        </authorList>
    </citation>
    <scope>NUCLEOTIDE SEQUENCE</scope>
</reference>
<dbReference type="AlphaFoldDB" id="A0A060C7E6"/>
<accession>A0A060C7E6</accession>
<dbReference type="InterPro" id="IPR011081">
    <property type="entry name" value="Big_4"/>
</dbReference>
<feature type="non-terminal residue" evidence="2">
    <location>
        <position position="1"/>
    </location>
</feature>
<dbReference type="Pfam" id="PF07532">
    <property type="entry name" value="Big_4"/>
    <property type="match status" value="2"/>
</dbReference>
<sequence length="164" mass="16951">FTVSGKINGYSGTISTTVIVQNKQRIESTDVTTMVGVSPDLPDSVDVVLWNGDVEEVPVTWNSIASKSYSTAGTFTAKGTLDGVGTSVTANVTVLAATGSSTKVSVTTAVGVEPDLPYSVSFSLSDGSTEYEEVDWNTVSASSYAKAGTFDVDGYVTGSTVHVV</sequence>
<feature type="non-terminal residue" evidence="2">
    <location>
        <position position="164"/>
    </location>
</feature>
<protein>
    <submittedName>
        <fullName evidence="2">CAZy families GH2 protein</fullName>
    </submittedName>
</protein>
<organism evidence="2">
    <name type="scientific">uncultured Streptococcus sp</name>
    <dbReference type="NCBI Taxonomy" id="83427"/>
    <lineage>
        <taxon>Bacteria</taxon>
        <taxon>Bacillati</taxon>
        <taxon>Bacillota</taxon>
        <taxon>Bacilli</taxon>
        <taxon>Lactobacillales</taxon>
        <taxon>Streptococcaceae</taxon>
        <taxon>Streptococcus</taxon>
        <taxon>environmental samples</taxon>
    </lineage>
</organism>
<name>A0A060C7E6_9STRE</name>
<feature type="domain" description="Bacterial Ig-like" evidence="1">
    <location>
        <begin position="26"/>
        <end position="84"/>
    </location>
</feature>
<evidence type="ECO:0000313" key="2">
    <source>
        <dbReference type="EMBL" id="AIA88910.1"/>
    </source>
</evidence>
<proteinExistence type="predicted"/>
<feature type="domain" description="Bacterial Ig-like" evidence="1">
    <location>
        <begin position="103"/>
        <end position="158"/>
    </location>
</feature>
<evidence type="ECO:0000259" key="1">
    <source>
        <dbReference type="Pfam" id="PF07532"/>
    </source>
</evidence>
<dbReference type="EMBL" id="KF121622">
    <property type="protein sequence ID" value="AIA88910.1"/>
    <property type="molecule type" value="Genomic_DNA"/>
</dbReference>